<evidence type="ECO:0000313" key="2">
    <source>
        <dbReference type="Proteomes" id="UP000276133"/>
    </source>
</evidence>
<gene>
    <name evidence="1" type="ORF">BpHYR1_029858</name>
</gene>
<dbReference type="EMBL" id="REGN01011195">
    <property type="protein sequence ID" value="RMZ97769.1"/>
    <property type="molecule type" value="Genomic_DNA"/>
</dbReference>
<accession>A0A3M7PFH6</accession>
<name>A0A3M7PFH6_BRAPC</name>
<sequence length="77" mass="8807">MKKIKKKRRNSSLISSIIEEKQDFSTEIFIFHLKSHCSNSTNVLKNKCVKKKEVNSMPKKLMTSSFASKLGTIGFLI</sequence>
<keyword evidence="2" id="KW-1185">Reference proteome</keyword>
<proteinExistence type="predicted"/>
<comment type="caution">
    <text evidence="1">The sequence shown here is derived from an EMBL/GenBank/DDBJ whole genome shotgun (WGS) entry which is preliminary data.</text>
</comment>
<protein>
    <submittedName>
        <fullName evidence="1">Uncharacterized protein</fullName>
    </submittedName>
</protein>
<dbReference type="Proteomes" id="UP000276133">
    <property type="component" value="Unassembled WGS sequence"/>
</dbReference>
<organism evidence="1 2">
    <name type="scientific">Brachionus plicatilis</name>
    <name type="common">Marine rotifer</name>
    <name type="synonym">Brachionus muelleri</name>
    <dbReference type="NCBI Taxonomy" id="10195"/>
    <lineage>
        <taxon>Eukaryota</taxon>
        <taxon>Metazoa</taxon>
        <taxon>Spiralia</taxon>
        <taxon>Gnathifera</taxon>
        <taxon>Rotifera</taxon>
        <taxon>Eurotatoria</taxon>
        <taxon>Monogononta</taxon>
        <taxon>Pseudotrocha</taxon>
        <taxon>Ploima</taxon>
        <taxon>Brachionidae</taxon>
        <taxon>Brachionus</taxon>
    </lineage>
</organism>
<evidence type="ECO:0000313" key="1">
    <source>
        <dbReference type="EMBL" id="RMZ97769.1"/>
    </source>
</evidence>
<reference evidence="1 2" key="1">
    <citation type="journal article" date="2018" name="Sci. Rep.">
        <title>Genomic signatures of local adaptation to the degree of environmental predictability in rotifers.</title>
        <authorList>
            <person name="Franch-Gras L."/>
            <person name="Hahn C."/>
            <person name="Garcia-Roger E.M."/>
            <person name="Carmona M.J."/>
            <person name="Serra M."/>
            <person name="Gomez A."/>
        </authorList>
    </citation>
    <scope>NUCLEOTIDE SEQUENCE [LARGE SCALE GENOMIC DNA]</scope>
    <source>
        <strain evidence="1">HYR1</strain>
    </source>
</reference>
<dbReference type="AlphaFoldDB" id="A0A3M7PFH6"/>